<feature type="region of interest" description="Disordered" evidence="1">
    <location>
        <begin position="108"/>
        <end position="134"/>
    </location>
</feature>
<gene>
    <name evidence="3" type="primary">LOC104221218</name>
</gene>
<dbReference type="PANTHER" id="PTHR33223:SF11">
    <property type="entry name" value="ELEMENT PROTEIN, PUTATIVE-RELATED"/>
    <property type="match status" value="1"/>
</dbReference>
<protein>
    <submittedName>
        <fullName evidence="3">Uncharacterized protein LOC104221218</fullName>
    </submittedName>
</protein>
<reference evidence="2" key="1">
    <citation type="journal article" date="2013" name="Genome Biol.">
        <title>Reference genomes and transcriptomes of Nicotiana sylvestris and Nicotiana tomentosiformis.</title>
        <authorList>
            <person name="Sierro N."/>
            <person name="Battey J.N."/>
            <person name="Ouadi S."/>
            <person name="Bovet L."/>
            <person name="Goepfert S."/>
            <person name="Bakaher N."/>
            <person name="Peitsch M.C."/>
            <person name="Ivanov N.V."/>
        </authorList>
    </citation>
    <scope>NUCLEOTIDE SEQUENCE [LARGE SCALE GENOMIC DNA]</scope>
</reference>
<name>A0A1U7W8F5_NICSY</name>
<sequence length="134" mass="15196">MFKIPDIPKYDGTSDPREHITTYTTTVKGNDLAQHEIKSVLLKKFGETLMKGALTWYSRLPEDSFEILTDSIIKDHAGARNVQARKSEYIKNFAKRIQTIARFRDPVSERKDVITSGSGRGSRGIYKGPQSTEF</sequence>
<evidence type="ECO:0000313" key="3">
    <source>
        <dbReference type="RefSeq" id="XP_009770530.1"/>
    </source>
</evidence>
<evidence type="ECO:0000256" key="1">
    <source>
        <dbReference type="SAM" id="MobiDB-lite"/>
    </source>
</evidence>
<reference evidence="3" key="2">
    <citation type="submission" date="2025-08" db="UniProtKB">
        <authorList>
            <consortium name="RefSeq"/>
        </authorList>
    </citation>
    <scope>IDENTIFICATION</scope>
    <source>
        <tissue evidence="3">Leaf</tissue>
    </source>
</reference>
<accession>A0A1U7W8F5</accession>
<organism evidence="2 3">
    <name type="scientific">Nicotiana sylvestris</name>
    <name type="common">Wood tobacco</name>
    <name type="synonym">South American tobacco</name>
    <dbReference type="NCBI Taxonomy" id="4096"/>
    <lineage>
        <taxon>Eukaryota</taxon>
        <taxon>Viridiplantae</taxon>
        <taxon>Streptophyta</taxon>
        <taxon>Embryophyta</taxon>
        <taxon>Tracheophyta</taxon>
        <taxon>Spermatophyta</taxon>
        <taxon>Magnoliopsida</taxon>
        <taxon>eudicotyledons</taxon>
        <taxon>Gunneridae</taxon>
        <taxon>Pentapetalae</taxon>
        <taxon>asterids</taxon>
        <taxon>lamiids</taxon>
        <taxon>Solanales</taxon>
        <taxon>Solanaceae</taxon>
        <taxon>Nicotianoideae</taxon>
        <taxon>Nicotianeae</taxon>
        <taxon>Nicotiana</taxon>
    </lineage>
</organism>
<proteinExistence type="predicted"/>
<dbReference type="PANTHER" id="PTHR33223">
    <property type="entry name" value="CCHC-TYPE DOMAIN-CONTAINING PROTEIN"/>
    <property type="match status" value="1"/>
</dbReference>
<keyword evidence="2" id="KW-1185">Reference proteome</keyword>
<evidence type="ECO:0000313" key="2">
    <source>
        <dbReference type="Proteomes" id="UP000189701"/>
    </source>
</evidence>
<dbReference type="Proteomes" id="UP000189701">
    <property type="component" value="Unplaced"/>
</dbReference>
<dbReference type="RefSeq" id="XP_009770530.1">
    <property type="nucleotide sequence ID" value="XM_009772228.1"/>
</dbReference>
<dbReference type="AlphaFoldDB" id="A0A1U7W8F5"/>